<gene>
    <name evidence="7" type="ORF">DILT_LOCUS17731</name>
</gene>
<name>A0A3P7R4V3_DIBLA</name>
<dbReference type="Pfam" id="PF04130">
    <property type="entry name" value="GCP_C_terminal"/>
    <property type="match status" value="1"/>
</dbReference>
<evidence type="ECO:0000313" key="7">
    <source>
        <dbReference type="EMBL" id="VDN38982.1"/>
    </source>
</evidence>
<accession>A0A3P7R4V3</accession>
<evidence type="ECO:0000256" key="3">
    <source>
        <dbReference type="ARBA" id="ARBA00022490"/>
    </source>
</evidence>
<comment type="similarity">
    <text evidence="2">Belongs to the TUBGCP family.</text>
</comment>
<dbReference type="OrthoDB" id="78652at2759"/>
<proteinExistence type="inferred from homology"/>
<evidence type="ECO:0000313" key="8">
    <source>
        <dbReference type="Proteomes" id="UP000281553"/>
    </source>
</evidence>
<keyword evidence="3" id="KW-0963">Cytoplasm</keyword>
<keyword evidence="4" id="KW-0493">Microtubule</keyword>
<protein>
    <recommendedName>
        <fullName evidence="6">Gamma tubulin complex component C-terminal domain-containing protein</fullName>
    </recommendedName>
</protein>
<dbReference type="AlphaFoldDB" id="A0A3P7R4V3"/>
<feature type="domain" description="Gamma tubulin complex component C-terminal" evidence="6">
    <location>
        <begin position="3"/>
        <end position="138"/>
    </location>
</feature>
<dbReference type="Gene3D" id="1.20.120.1900">
    <property type="entry name" value="Gamma-tubulin complex, C-terminal domain"/>
    <property type="match status" value="1"/>
</dbReference>
<dbReference type="InterPro" id="IPR042241">
    <property type="entry name" value="GCP_C_sf"/>
</dbReference>
<dbReference type="InterPro" id="IPR040457">
    <property type="entry name" value="GCP_C"/>
</dbReference>
<sequence length="146" mass="15933">MRRLQDQQFLGSVEALHETYLAGLQAQAFLLHPILKPCLTRLLAVCRRFVRLSQQPEAAASDADASGDTRRRLPPAWAVLRAEFEHLAFVLFTSLSSARTTSSRGLGMGIPDTSGGGASQMGGHLTQLLLRLDFNSFFGKFASEKG</sequence>
<evidence type="ECO:0000256" key="2">
    <source>
        <dbReference type="ARBA" id="ARBA00010337"/>
    </source>
</evidence>
<keyword evidence="5" id="KW-0206">Cytoskeleton</keyword>
<evidence type="ECO:0000256" key="1">
    <source>
        <dbReference type="ARBA" id="ARBA00004245"/>
    </source>
</evidence>
<evidence type="ECO:0000256" key="5">
    <source>
        <dbReference type="ARBA" id="ARBA00023212"/>
    </source>
</evidence>
<dbReference type="Proteomes" id="UP000281553">
    <property type="component" value="Unassembled WGS sequence"/>
</dbReference>
<dbReference type="GO" id="GO:0005874">
    <property type="term" value="C:microtubule"/>
    <property type="evidence" value="ECO:0007669"/>
    <property type="project" value="UniProtKB-KW"/>
</dbReference>
<dbReference type="GO" id="GO:0043015">
    <property type="term" value="F:gamma-tubulin binding"/>
    <property type="evidence" value="ECO:0007669"/>
    <property type="project" value="InterPro"/>
</dbReference>
<dbReference type="EMBL" id="UYRU01094333">
    <property type="protein sequence ID" value="VDN38982.1"/>
    <property type="molecule type" value="Genomic_DNA"/>
</dbReference>
<comment type="subcellular location">
    <subcellularLocation>
        <location evidence="1">Cytoplasm</location>
        <location evidence="1">Cytoskeleton</location>
    </subcellularLocation>
</comment>
<reference evidence="7 8" key="1">
    <citation type="submission" date="2018-11" db="EMBL/GenBank/DDBJ databases">
        <authorList>
            <consortium name="Pathogen Informatics"/>
        </authorList>
    </citation>
    <scope>NUCLEOTIDE SEQUENCE [LARGE SCALE GENOMIC DNA]</scope>
</reference>
<evidence type="ECO:0000256" key="4">
    <source>
        <dbReference type="ARBA" id="ARBA00022701"/>
    </source>
</evidence>
<keyword evidence="8" id="KW-1185">Reference proteome</keyword>
<organism evidence="7 8">
    <name type="scientific">Dibothriocephalus latus</name>
    <name type="common">Fish tapeworm</name>
    <name type="synonym">Diphyllobothrium latum</name>
    <dbReference type="NCBI Taxonomy" id="60516"/>
    <lineage>
        <taxon>Eukaryota</taxon>
        <taxon>Metazoa</taxon>
        <taxon>Spiralia</taxon>
        <taxon>Lophotrochozoa</taxon>
        <taxon>Platyhelminthes</taxon>
        <taxon>Cestoda</taxon>
        <taxon>Eucestoda</taxon>
        <taxon>Diphyllobothriidea</taxon>
        <taxon>Diphyllobothriidae</taxon>
        <taxon>Dibothriocephalus</taxon>
    </lineage>
</organism>
<evidence type="ECO:0000259" key="6">
    <source>
        <dbReference type="Pfam" id="PF04130"/>
    </source>
</evidence>